<accession>A0ABN0YQT8</accession>
<dbReference type="EMBL" id="BAAABX010000032">
    <property type="protein sequence ID" value="GAA0406140.1"/>
    <property type="molecule type" value="Genomic_DNA"/>
</dbReference>
<proteinExistence type="predicted"/>
<organism evidence="1 2">
    <name type="scientific">Streptomyces luteireticuli</name>
    <dbReference type="NCBI Taxonomy" id="173858"/>
    <lineage>
        <taxon>Bacteria</taxon>
        <taxon>Bacillati</taxon>
        <taxon>Actinomycetota</taxon>
        <taxon>Actinomycetes</taxon>
        <taxon>Kitasatosporales</taxon>
        <taxon>Streptomycetaceae</taxon>
        <taxon>Streptomyces</taxon>
    </lineage>
</organism>
<gene>
    <name evidence="1" type="ORF">GCM10010357_28870</name>
</gene>
<reference evidence="1 2" key="1">
    <citation type="journal article" date="2019" name="Int. J. Syst. Evol. Microbiol.">
        <title>The Global Catalogue of Microorganisms (GCM) 10K type strain sequencing project: providing services to taxonomists for standard genome sequencing and annotation.</title>
        <authorList>
            <consortium name="The Broad Institute Genomics Platform"/>
            <consortium name="The Broad Institute Genome Sequencing Center for Infectious Disease"/>
            <person name="Wu L."/>
            <person name="Ma J."/>
        </authorList>
    </citation>
    <scope>NUCLEOTIDE SEQUENCE [LARGE SCALE GENOMIC DNA]</scope>
    <source>
        <strain evidence="1 2">JCM 4788</strain>
    </source>
</reference>
<dbReference type="Proteomes" id="UP001500879">
    <property type="component" value="Unassembled WGS sequence"/>
</dbReference>
<name>A0ABN0YQT8_9ACTN</name>
<evidence type="ECO:0000313" key="2">
    <source>
        <dbReference type="Proteomes" id="UP001500879"/>
    </source>
</evidence>
<sequence>MVTAGLLNERVRDAHRFLYRPPACRLIARQRGTFGSPPEAVGATPLTGWSTISWWLPGEGPSGSYATPGMVSSDGLMGETPFALRVRAPEDGRYRVLLGGVIETPGTTPLNLHLKIAKNINDDGPQWADDDRVIASCAPGRATSSRGFGALSATVRLQKGETISAGGIADQPFILGTASLPGRTWMSVRWVGRY</sequence>
<comment type="caution">
    <text evidence="1">The sequence shown here is derived from an EMBL/GenBank/DDBJ whole genome shotgun (WGS) entry which is preliminary data.</text>
</comment>
<keyword evidence="2" id="KW-1185">Reference proteome</keyword>
<evidence type="ECO:0000313" key="1">
    <source>
        <dbReference type="EMBL" id="GAA0406140.1"/>
    </source>
</evidence>
<protein>
    <submittedName>
        <fullName evidence="1">Uncharacterized protein</fullName>
    </submittedName>
</protein>